<evidence type="ECO:0000313" key="4">
    <source>
        <dbReference type="EMBL" id="EXB07003.1"/>
    </source>
</evidence>
<dbReference type="GO" id="GO:0043708">
    <property type="term" value="P:cell adhesion involved in biofilm formation"/>
    <property type="evidence" value="ECO:0007669"/>
    <property type="project" value="InterPro"/>
</dbReference>
<dbReference type="Pfam" id="PF01522">
    <property type="entry name" value="Polysacc_deac_1"/>
    <property type="match status" value="1"/>
</dbReference>
<dbReference type="InterPro" id="IPR051398">
    <property type="entry name" value="Polysacch_Deacetylase"/>
</dbReference>
<dbReference type="InterPro" id="IPR032772">
    <property type="entry name" value="PGA_deacetylase_PgaB_C"/>
</dbReference>
<dbReference type="GO" id="GO:0005975">
    <property type="term" value="P:carbohydrate metabolic process"/>
    <property type="evidence" value="ECO:0007669"/>
    <property type="project" value="InterPro"/>
</dbReference>
<keyword evidence="1 2" id="KW-0732">Signal</keyword>
<dbReference type="Proteomes" id="UP000020595">
    <property type="component" value="Unassembled WGS sequence"/>
</dbReference>
<dbReference type="PANTHER" id="PTHR34216">
    <property type="match status" value="1"/>
</dbReference>
<dbReference type="InterPro" id="IPR002509">
    <property type="entry name" value="NODB_dom"/>
</dbReference>
<accession>A0A009IT27</accession>
<dbReference type="Pfam" id="PF14883">
    <property type="entry name" value="GHL13"/>
    <property type="match status" value="1"/>
</dbReference>
<protein>
    <submittedName>
        <fullName evidence="4">Poly-beta-1,6-N-acetyl-D-glucosamine N-deacetylase PgaB</fullName>
        <ecNumber evidence="4">3.5.1.-</ecNumber>
    </submittedName>
</protein>
<dbReference type="NCBIfam" id="TIGR03938">
    <property type="entry name" value="deacetyl_PgaB"/>
    <property type="match status" value="1"/>
</dbReference>
<dbReference type="SUPFAM" id="SSF88713">
    <property type="entry name" value="Glycoside hydrolase/deacetylase"/>
    <property type="match status" value="1"/>
</dbReference>
<evidence type="ECO:0000256" key="1">
    <source>
        <dbReference type="ARBA" id="ARBA00022729"/>
    </source>
</evidence>
<keyword evidence="4" id="KW-0378">Hydrolase</keyword>
<sequence>MNNLLSKMLGFALVSTLLPLQFAYAQIEKDLPKNHTVSLTFHDVRDDVLKEGDRDIYAIQTKNLAQFFDWLSQSDWKPIRLKDIEEARKQGKELPHNSILLTFDDGALSSYSRVFPLLKQYQIPAVFALPTSWLNGNTQAGYEAYGQGNLVNWKQVREMQASGLAEFASHSDDLHHGVLANPQGNEQPAATSYAYLKSQKRYETDVEYQQRISQDLKKSYAVLKKEVGVEPKAIIWPYGALNEQLEKLSQEAGFIFSFSLGRDGMNRVSDSTFKRSLVTNNPTAEQLTEGMINILNFEELDLFKQPRHFVSMDLKQLAASTNTQSDEKLGLLLSKLYSLKNNTLILKPLDDQDGDGQYDIAYFPTTQLSVQQDILNRTLWQAQTRAGQSVILELPVYPQKNKPFLVADLAKDIARFNSNLSGIQLNAGTTLNCAMQSTTIKENACADQLKQLTYVSQLTQKVVKPYLNMSNQAQFSLLLTPDFEHIENLPTLLKNLLSQHDLVNLKFNIVGKQKQFNHVLALLNTLDAKYKQRIMLTLLLPENNQQNAWQEVKQGLFNIQRIGIQKFGIEGYTNENSKNVHEYLYNPISLNSSSVMYQPFAGLATEGKK</sequence>
<evidence type="ECO:0000259" key="3">
    <source>
        <dbReference type="PROSITE" id="PS51677"/>
    </source>
</evidence>
<reference evidence="4 5" key="1">
    <citation type="submission" date="2014-02" db="EMBL/GenBank/DDBJ databases">
        <title>Comparative genomics and transcriptomics to identify genetic mechanisms underlying the emergence of carbapenem resistant Acinetobacter baumannii (CRAb).</title>
        <authorList>
            <person name="Harris A.D."/>
            <person name="Johnson K.J."/>
            <person name="George J."/>
            <person name="Shefchek K."/>
            <person name="Daugherty S.C."/>
            <person name="Parankush S."/>
            <person name="Sadzewicz L."/>
            <person name="Tallon L."/>
            <person name="Sengamalay N."/>
            <person name="Hazen T.H."/>
            <person name="Rasko D.A."/>
        </authorList>
    </citation>
    <scope>NUCLEOTIDE SEQUENCE [LARGE SCALE GENOMIC DNA]</scope>
    <source>
        <strain evidence="4 5">1295743</strain>
    </source>
</reference>
<dbReference type="Gene3D" id="3.20.20.370">
    <property type="entry name" value="Glycoside hydrolase/deacetylase"/>
    <property type="match status" value="1"/>
</dbReference>
<dbReference type="PROSITE" id="PS51677">
    <property type="entry name" value="NODB"/>
    <property type="match status" value="1"/>
</dbReference>
<dbReference type="EMBL" id="JEWH01000006">
    <property type="protein sequence ID" value="EXB07003.1"/>
    <property type="molecule type" value="Genomic_DNA"/>
</dbReference>
<dbReference type="PANTHER" id="PTHR34216:SF7">
    <property type="entry name" value="POLY-BETA-1,6-N-ACETYL-D-GLUCOSAMINE N-DEACETYLASE"/>
    <property type="match status" value="1"/>
</dbReference>
<proteinExistence type="predicted"/>
<dbReference type="RefSeq" id="WP_032050793.1">
    <property type="nucleotide sequence ID" value="NZ_JEWH01000006.1"/>
</dbReference>
<dbReference type="PATRIC" id="fig|1310613.3.peg.793"/>
<dbReference type="GO" id="GO:0016810">
    <property type="term" value="F:hydrolase activity, acting on carbon-nitrogen (but not peptide) bonds"/>
    <property type="evidence" value="ECO:0007669"/>
    <property type="project" value="InterPro"/>
</dbReference>
<feature type="chain" id="PRO_5001446903" evidence="2">
    <location>
        <begin position="26"/>
        <end position="609"/>
    </location>
</feature>
<feature type="signal peptide" evidence="2">
    <location>
        <begin position="1"/>
        <end position="25"/>
    </location>
</feature>
<dbReference type="Gene3D" id="3.20.20.80">
    <property type="entry name" value="Glycosidases"/>
    <property type="match status" value="1"/>
</dbReference>
<dbReference type="EC" id="3.5.1.-" evidence="4"/>
<dbReference type="AlphaFoldDB" id="A0A009IT27"/>
<organism evidence="4 5">
    <name type="scientific">Acinetobacter baumannii (strain 1295743)</name>
    <dbReference type="NCBI Taxonomy" id="1310613"/>
    <lineage>
        <taxon>Bacteria</taxon>
        <taxon>Pseudomonadati</taxon>
        <taxon>Pseudomonadota</taxon>
        <taxon>Gammaproteobacteria</taxon>
        <taxon>Moraxellales</taxon>
        <taxon>Moraxellaceae</taxon>
        <taxon>Acinetobacter</taxon>
        <taxon>Acinetobacter calcoaceticus/baumannii complex</taxon>
    </lineage>
</organism>
<comment type="caution">
    <text evidence="4">The sequence shown here is derived from an EMBL/GenBank/DDBJ whole genome shotgun (WGS) entry which is preliminary data.</text>
</comment>
<gene>
    <name evidence="4" type="ORF">J512_0833</name>
</gene>
<dbReference type="InterPro" id="IPR023854">
    <property type="entry name" value="PGA_deacetylase_PgaB"/>
</dbReference>
<dbReference type="InterPro" id="IPR011330">
    <property type="entry name" value="Glyco_hydro/deAcase_b/a-brl"/>
</dbReference>
<evidence type="ECO:0000313" key="5">
    <source>
        <dbReference type="Proteomes" id="UP000020595"/>
    </source>
</evidence>
<evidence type="ECO:0000256" key="2">
    <source>
        <dbReference type="SAM" id="SignalP"/>
    </source>
</evidence>
<feature type="domain" description="NodB homology" evidence="3">
    <location>
        <begin position="97"/>
        <end position="382"/>
    </location>
</feature>
<name>A0A009IT27_ACIB9</name>